<gene>
    <name evidence="8" type="ordered locus">Desdi_3142</name>
</gene>
<evidence type="ECO:0000256" key="4">
    <source>
        <dbReference type="ARBA" id="ARBA00023004"/>
    </source>
</evidence>
<dbReference type="Pfam" id="PF13370">
    <property type="entry name" value="Fer4_13"/>
    <property type="match status" value="1"/>
</dbReference>
<keyword evidence="4 6" id="KW-0408">Iron</keyword>
<dbReference type="PANTHER" id="PTHR36923">
    <property type="entry name" value="FERREDOXIN"/>
    <property type="match status" value="1"/>
</dbReference>
<accession>L0FC87</accession>
<keyword evidence="5 6" id="KW-0411">Iron-sulfur</keyword>
<dbReference type="GO" id="GO:0005506">
    <property type="term" value="F:iron ion binding"/>
    <property type="evidence" value="ECO:0007669"/>
    <property type="project" value="UniProtKB-UniRule"/>
</dbReference>
<evidence type="ECO:0000313" key="9">
    <source>
        <dbReference type="Proteomes" id="UP000010797"/>
    </source>
</evidence>
<dbReference type="OrthoDB" id="9803319at2"/>
<feature type="domain" description="4Fe-4S ferredoxin-type" evidence="7">
    <location>
        <begin position="1"/>
        <end position="29"/>
    </location>
</feature>
<dbReference type="InterPro" id="IPR001080">
    <property type="entry name" value="3Fe4S_ferredoxin"/>
</dbReference>
<dbReference type="KEGG" id="ddl:Desdi_3142"/>
<dbReference type="PANTHER" id="PTHR36923:SF3">
    <property type="entry name" value="FERREDOXIN"/>
    <property type="match status" value="1"/>
</dbReference>
<evidence type="ECO:0000256" key="6">
    <source>
        <dbReference type="RuleBase" id="RU368020"/>
    </source>
</evidence>
<dbReference type="PROSITE" id="PS00198">
    <property type="entry name" value="4FE4S_FER_1"/>
    <property type="match status" value="1"/>
</dbReference>
<dbReference type="Gene3D" id="3.30.70.20">
    <property type="match status" value="1"/>
</dbReference>
<evidence type="ECO:0000256" key="3">
    <source>
        <dbReference type="ARBA" id="ARBA00022982"/>
    </source>
</evidence>
<dbReference type="InterPro" id="IPR051269">
    <property type="entry name" value="Fe-S_cluster_ET"/>
</dbReference>
<proteinExistence type="predicted"/>
<dbReference type="RefSeq" id="WP_015263503.1">
    <property type="nucleotide sequence ID" value="NC_019903.1"/>
</dbReference>
<organism evidence="8 9">
    <name type="scientific">Desulfitobacterium dichloroeliminans (strain LMG P-21439 / DCA1)</name>
    <dbReference type="NCBI Taxonomy" id="871963"/>
    <lineage>
        <taxon>Bacteria</taxon>
        <taxon>Bacillati</taxon>
        <taxon>Bacillota</taxon>
        <taxon>Clostridia</taxon>
        <taxon>Eubacteriales</taxon>
        <taxon>Desulfitobacteriaceae</taxon>
        <taxon>Desulfitobacterium</taxon>
    </lineage>
</organism>
<dbReference type="GO" id="GO:0051536">
    <property type="term" value="F:iron-sulfur cluster binding"/>
    <property type="evidence" value="ECO:0007669"/>
    <property type="project" value="UniProtKB-KW"/>
</dbReference>
<dbReference type="SUPFAM" id="SSF54862">
    <property type="entry name" value="4Fe-4S ferredoxins"/>
    <property type="match status" value="1"/>
</dbReference>
<dbReference type="PRINTS" id="PR00352">
    <property type="entry name" value="3FE4SFRDOXIN"/>
</dbReference>
<name>L0FC87_DESDL</name>
<dbReference type="AlphaFoldDB" id="L0FC87"/>
<protein>
    <recommendedName>
        <fullName evidence="6">Ferredoxin</fullName>
    </recommendedName>
</protein>
<evidence type="ECO:0000256" key="2">
    <source>
        <dbReference type="ARBA" id="ARBA00022723"/>
    </source>
</evidence>
<keyword evidence="9" id="KW-1185">Reference proteome</keyword>
<dbReference type="InterPro" id="IPR017900">
    <property type="entry name" value="4Fe4S_Fe_S_CS"/>
</dbReference>
<evidence type="ECO:0000256" key="5">
    <source>
        <dbReference type="ARBA" id="ARBA00023014"/>
    </source>
</evidence>
<sequence>MIAKVNRESCIGCGACASVCPKVFEMDEEGLAIVIATPVPQDEEAGAQEAADGCPVEAITLE</sequence>
<evidence type="ECO:0000256" key="1">
    <source>
        <dbReference type="ARBA" id="ARBA00022448"/>
    </source>
</evidence>
<reference evidence="9" key="1">
    <citation type="submission" date="2012-02" db="EMBL/GenBank/DDBJ databases">
        <title>Complete sequence of Desulfitobacterium dichloroeliminans LMG P-21439.</title>
        <authorList>
            <person name="Lucas S."/>
            <person name="Han J."/>
            <person name="Lapidus A."/>
            <person name="Cheng J.-F."/>
            <person name="Goodwin L."/>
            <person name="Pitluck S."/>
            <person name="Peters L."/>
            <person name="Ovchinnikova G."/>
            <person name="Teshima H."/>
            <person name="Detter J.C."/>
            <person name="Han C."/>
            <person name="Tapia R."/>
            <person name="Land M."/>
            <person name="Hauser L."/>
            <person name="Kyrpides N."/>
            <person name="Ivanova N."/>
            <person name="Pagani I."/>
            <person name="Kruse T."/>
            <person name="de Vos W.M."/>
            <person name="Boon N."/>
            <person name="Smidt H."/>
            <person name="Woyke T."/>
        </authorList>
    </citation>
    <scope>NUCLEOTIDE SEQUENCE [LARGE SCALE GENOMIC DNA]</scope>
    <source>
        <strain evidence="9">LMG P-21439 / DCA1</strain>
    </source>
</reference>
<dbReference type="GO" id="GO:0009055">
    <property type="term" value="F:electron transfer activity"/>
    <property type="evidence" value="ECO:0007669"/>
    <property type="project" value="UniProtKB-UniRule"/>
</dbReference>
<evidence type="ECO:0000259" key="7">
    <source>
        <dbReference type="PROSITE" id="PS51379"/>
    </source>
</evidence>
<keyword evidence="1 6" id="KW-0813">Transport</keyword>
<dbReference type="STRING" id="871963.Desdi_3142"/>
<dbReference type="EMBL" id="CP003344">
    <property type="protein sequence ID" value="AGA70543.1"/>
    <property type="molecule type" value="Genomic_DNA"/>
</dbReference>
<dbReference type="HOGENOM" id="CLU_139698_6_4_9"/>
<dbReference type="InterPro" id="IPR017896">
    <property type="entry name" value="4Fe4S_Fe-S-bd"/>
</dbReference>
<keyword evidence="3 6" id="KW-0249">Electron transport</keyword>
<comment type="function">
    <text evidence="6">Ferredoxins are iron-sulfur proteins that transfer electrons in a wide variety of metabolic reactions.</text>
</comment>
<dbReference type="eggNOG" id="COG1141">
    <property type="taxonomic scope" value="Bacteria"/>
</dbReference>
<dbReference type="Proteomes" id="UP000010797">
    <property type="component" value="Chromosome"/>
</dbReference>
<evidence type="ECO:0000313" key="8">
    <source>
        <dbReference type="EMBL" id="AGA70543.1"/>
    </source>
</evidence>
<keyword evidence="2 6" id="KW-0479">Metal-binding</keyword>
<dbReference type="PROSITE" id="PS51379">
    <property type="entry name" value="4FE4S_FER_2"/>
    <property type="match status" value="1"/>
</dbReference>